<evidence type="ECO:0000313" key="2">
    <source>
        <dbReference type="EMBL" id="AAP98466.1"/>
    </source>
</evidence>
<reference evidence="2" key="1">
    <citation type="submission" date="2002-05" db="EMBL/GenBank/DDBJ databases">
        <title>The genome sequence of Chlamydia pneumoniae TW183 and comparison with other Chlamydia strains based on whole genome sequence analysis.</title>
        <authorList>
            <person name="Geng M.M."/>
            <person name="Schuhmacher A."/>
            <person name="Muehldorfer I."/>
            <person name="Bensch K.W."/>
            <person name="Schaefer K.P."/>
            <person name="Schneider S."/>
            <person name="Pohl T."/>
            <person name="Essig A."/>
            <person name="Marre R."/>
            <person name="Melchers K."/>
        </authorList>
    </citation>
    <scope>NUCLEOTIDE SEQUENCE [LARGE SCALE GENOMIC DNA]</scope>
    <source>
        <strain evidence="2">TW-183</strain>
    </source>
</reference>
<evidence type="ECO:0000313" key="3">
    <source>
        <dbReference type="Proteomes" id="UP000000424"/>
    </source>
</evidence>
<evidence type="ECO:0000256" key="1">
    <source>
        <dbReference type="SAM" id="MobiDB-lite"/>
    </source>
</evidence>
<feature type="region of interest" description="Disordered" evidence="1">
    <location>
        <begin position="178"/>
        <end position="228"/>
    </location>
</feature>
<sequence>MKIILAVLGRAIAKAYYVCMVARGLCDFPTLVPNERLPIGPFFVPQHTSGAKGKEFAKRNFSIISGLDDILKLCILQRRPFALQWDNLSVKSDYEEAGPAIGIRSLEPQVSQISPAHGRLCSTLVQWAPILGSEEQLVWLEETMKRLKFPKSLGSKDAVIVDSEMVPVNANPTQEIPAASETVESSPVAPGNTTDTMPAASGTTDTTSGVSEAAAAEATVDSTPGTEEEPSFSLRYALVVQNVPYPEPPKEPEVMFTDEEKSLILEATRARRMELDLYNGYLADYELSKDEIQKHVPDLPENWRTNWRWSERLYKFFFKTKKEGLEEIFLNKELGNMILARGLAATQSQARIKVFNSLVAWLLQSFNVGRSCTAKPLPTSKLDLFKSEFESKPKNNILTEFLVASDEEILFKGLRVLEPGIEGWYDHPDQAGEIRSVLEGLVQAGRISGYWENQPFGRFVLRGVGERRTELVELLESLVASGEIMQFFESSDEEGAFIIDNEPSKTAMLKQRFKSCVRTKLVGSFADESLPRGRFTILV</sequence>
<protein>
    <submittedName>
        <fullName evidence="2">Uncharacterized protein</fullName>
    </submittedName>
</protein>
<proteinExistence type="predicted"/>
<keyword evidence="3" id="KW-1185">Reference proteome</keyword>
<organism evidence="2 3">
    <name type="scientific">Chlamydia pneumoniae</name>
    <name type="common">Chlamydophila pneumoniae</name>
    <dbReference type="NCBI Taxonomy" id="83558"/>
    <lineage>
        <taxon>Bacteria</taxon>
        <taxon>Pseudomonadati</taxon>
        <taxon>Chlamydiota</taxon>
        <taxon>Chlamydiia</taxon>
        <taxon>Chlamydiales</taxon>
        <taxon>Chlamydiaceae</taxon>
        <taxon>Chlamydia/Chlamydophila group</taxon>
        <taxon>Chlamydia</taxon>
    </lineage>
</organism>
<accession>A0ABN3YQ28</accession>
<feature type="compositionally biased region" description="Polar residues" evidence="1">
    <location>
        <begin position="191"/>
        <end position="210"/>
    </location>
</feature>
<name>A0ABN3YQ28_CHLPN</name>
<gene>
    <name evidence="2" type="ordered locus">CpB0537</name>
</gene>
<dbReference type="Proteomes" id="UP000000424">
    <property type="component" value="Chromosome"/>
</dbReference>
<dbReference type="EMBL" id="AE009440">
    <property type="protein sequence ID" value="AAP98466.1"/>
    <property type="molecule type" value="Genomic_DNA"/>
</dbReference>